<name>A0A1C7MXU2_9FUNG</name>
<dbReference type="InterPro" id="IPR009057">
    <property type="entry name" value="Homeodomain-like_sf"/>
</dbReference>
<dbReference type="Proteomes" id="UP000093000">
    <property type="component" value="Unassembled WGS sequence"/>
</dbReference>
<sequence length="91" mass="10514">MTALLETKIRIVDRAENDWTHQQISETLRVSLSTVGQIIRDYHNRGTVERKKGSGRPKKMDERSKTRLLRIVEKNPEATLAELQAQMPIKC</sequence>
<keyword evidence="2" id="KW-1185">Reference proteome</keyword>
<dbReference type="Pfam" id="PF13384">
    <property type="entry name" value="HTH_23"/>
    <property type="match status" value="1"/>
</dbReference>
<dbReference type="OrthoDB" id="2446457at2759"/>
<accession>A0A1C7MXU2</accession>
<evidence type="ECO:0000313" key="1">
    <source>
        <dbReference type="EMBL" id="OBZ81226.1"/>
    </source>
</evidence>
<evidence type="ECO:0000313" key="2">
    <source>
        <dbReference type="Proteomes" id="UP000093000"/>
    </source>
</evidence>
<evidence type="ECO:0008006" key="3">
    <source>
        <dbReference type="Google" id="ProtNLM"/>
    </source>
</evidence>
<dbReference type="EMBL" id="LUGH01001342">
    <property type="protein sequence ID" value="OBZ81226.1"/>
    <property type="molecule type" value="Genomic_DNA"/>
</dbReference>
<reference evidence="1 2" key="1">
    <citation type="submission" date="2016-03" db="EMBL/GenBank/DDBJ databases">
        <title>Choanephora cucurbitarum.</title>
        <authorList>
            <person name="Min B."/>
            <person name="Park H."/>
            <person name="Park J.-H."/>
            <person name="Shin H.-D."/>
            <person name="Choi I.-G."/>
        </authorList>
    </citation>
    <scope>NUCLEOTIDE SEQUENCE [LARGE SCALE GENOMIC DNA]</scope>
    <source>
        <strain evidence="1 2">KUS-F28377</strain>
    </source>
</reference>
<dbReference type="InterPro" id="IPR036388">
    <property type="entry name" value="WH-like_DNA-bd_sf"/>
</dbReference>
<dbReference type="STRING" id="101091.A0A1C7MXU2"/>
<proteinExistence type="predicted"/>
<dbReference type="Gene3D" id="1.10.10.10">
    <property type="entry name" value="Winged helix-like DNA-binding domain superfamily/Winged helix DNA-binding domain"/>
    <property type="match status" value="1"/>
</dbReference>
<organism evidence="1 2">
    <name type="scientific">Choanephora cucurbitarum</name>
    <dbReference type="NCBI Taxonomy" id="101091"/>
    <lineage>
        <taxon>Eukaryota</taxon>
        <taxon>Fungi</taxon>
        <taxon>Fungi incertae sedis</taxon>
        <taxon>Mucoromycota</taxon>
        <taxon>Mucoromycotina</taxon>
        <taxon>Mucoromycetes</taxon>
        <taxon>Mucorales</taxon>
        <taxon>Mucorineae</taxon>
        <taxon>Choanephoraceae</taxon>
        <taxon>Choanephoroideae</taxon>
        <taxon>Choanephora</taxon>
    </lineage>
</organism>
<protein>
    <recommendedName>
        <fullName evidence="3">Paired domain-containing protein</fullName>
    </recommendedName>
</protein>
<feature type="non-terminal residue" evidence="1">
    <location>
        <position position="91"/>
    </location>
</feature>
<dbReference type="SUPFAM" id="SSF46689">
    <property type="entry name" value="Homeodomain-like"/>
    <property type="match status" value="1"/>
</dbReference>
<dbReference type="InParanoid" id="A0A1C7MXU2"/>
<dbReference type="AlphaFoldDB" id="A0A1C7MXU2"/>
<comment type="caution">
    <text evidence="1">The sequence shown here is derived from an EMBL/GenBank/DDBJ whole genome shotgun (WGS) entry which is preliminary data.</text>
</comment>
<gene>
    <name evidence="1" type="ORF">A0J61_10725</name>
</gene>